<dbReference type="SUPFAM" id="SSF57850">
    <property type="entry name" value="RING/U-box"/>
    <property type="match status" value="1"/>
</dbReference>
<dbReference type="InParanoid" id="C5KKN6"/>
<organism evidence="4">
    <name type="scientific">Perkinsus marinus (strain ATCC 50983 / TXsc)</name>
    <dbReference type="NCBI Taxonomy" id="423536"/>
    <lineage>
        <taxon>Eukaryota</taxon>
        <taxon>Sar</taxon>
        <taxon>Alveolata</taxon>
        <taxon>Perkinsozoa</taxon>
        <taxon>Perkinsea</taxon>
        <taxon>Perkinsida</taxon>
        <taxon>Perkinsidae</taxon>
        <taxon>Perkinsus</taxon>
    </lineage>
</organism>
<dbReference type="PROSITE" id="PS50089">
    <property type="entry name" value="ZF_RING_2"/>
    <property type="match status" value="1"/>
</dbReference>
<evidence type="ECO:0000313" key="3">
    <source>
        <dbReference type="EMBL" id="EER15148.1"/>
    </source>
</evidence>
<dbReference type="AlphaFoldDB" id="C5KKN6"/>
<dbReference type="SMART" id="SM00184">
    <property type="entry name" value="RING"/>
    <property type="match status" value="1"/>
</dbReference>
<keyword evidence="1" id="KW-0862">Zinc</keyword>
<evidence type="ECO:0000259" key="2">
    <source>
        <dbReference type="PROSITE" id="PS50089"/>
    </source>
</evidence>
<reference evidence="3 4" key="1">
    <citation type="submission" date="2008-07" db="EMBL/GenBank/DDBJ databases">
        <authorList>
            <person name="El-Sayed N."/>
            <person name="Caler E."/>
            <person name="Inman J."/>
            <person name="Amedeo P."/>
            <person name="Hass B."/>
            <person name="Wortman J."/>
        </authorList>
    </citation>
    <scope>NUCLEOTIDE SEQUENCE [LARGE SCALE GENOMIC DNA]</scope>
    <source>
        <strain evidence="4">ATCC 50983 / TXsc</strain>
    </source>
</reference>
<dbReference type="OMA" id="REPRSEM"/>
<keyword evidence="1" id="KW-0479">Metal-binding</keyword>
<dbReference type="GeneID" id="9062031"/>
<dbReference type="InterPro" id="IPR013083">
    <property type="entry name" value="Znf_RING/FYVE/PHD"/>
</dbReference>
<dbReference type="Proteomes" id="UP000007800">
    <property type="component" value="Unassembled WGS sequence"/>
</dbReference>
<dbReference type="InterPro" id="IPR001841">
    <property type="entry name" value="Znf_RING"/>
</dbReference>
<feature type="domain" description="RING-type" evidence="2">
    <location>
        <begin position="4"/>
        <end position="51"/>
    </location>
</feature>
<keyword evidence="4" id="KW-1185">Reference proteome</keyword>
<dbReference type="GO" id="GO:0008270">
    <property type="term" value="F:zinc ion binding"/>
    <property type="evidence" value="ECO:0007669"/>
    <property type="project" value="UniProtKB-KW"/>
</dbReference>
<dbReference type="RefSeq" id="XP_002783352.1">
    <property type="nucleotide sequence ID" value="XM_002783306.1"/>
</dbReference>
<gene>
    <name evidence="3" type="ORF">Pmar_PMAR023474</name>
</gene>
<keyword evidence="1" id="KW-0863">Zinc-finger</keyword>
<accession>C5KKN6</accession>
<dbReference type="EMBL" id="GG673688">
    <property type="protein sequence ID" value="EER15148.1"/>
    <property type="molecule type" value="Genomic_DNA"/>
</dbReference>
<name>C5KKN6_PERM5</name>
<dbReference type="Pfam" id="PF13639">
    <property type="entry name" value="zf-RING_2"/>
    <property type="match status" value="1"/>
</dbReference>
<evidence type="ECO:0000313" key="4">
    <source>
        <dbReference type="Proteomes" id="UP000007800"/>
    </source>
</evidence>
<sequence length="365" mass="41466">MSTCSICMELVGAIDSRGNVGQLVSTECKHIYHEACLSRWMKRSPTCPECKAEQKCKPVRLRPEVQNLEDHLLPHDLDTVAGLLAEIADVEKASGKIEAQIESVETTSESLAEECRCGEMRLENLRGCLRRTKRERQTAEEKVYTVEHDMQMKLEELRQMQDAVKMDMPLREPRSEMRQLRDNIVNNRNIDVLIRAVEVEWKQLLDTYRQPGGDLESLTMQLNELEEELQEARTKCRRSPVGKRKRVGLTAHERVMKRGLERQLSRGAEAEEDQSVLQRMRTLVSGGKENQSSQSNGAVLKRHATRVVDPSQSAGSVKDSVVVAAPLPKLKRTATEASSDPCPLEDLLGDLLEIMFHKEKEERTR</sequence>
<dbReference type="Gene3D" id="3.30.40.10">
    <property type="entry name" value="Zinc/RING finger domain, C3HC4 (zinc finger)"/>
    <property type="match status" value="1"/>
</dbReference>
<protein>
    <submittedName>
        <fullName evidence="3">Myosin heavy chain, clone, putative</fullName>
    </submittedName>
</protein>
<evidence type="ECO:0000256" key="1">
    <source>
        <dbReference type="PROSITE-ProRule" id="PRU00175"/>
    </source>
</evidence>
<dbReference type="OrthoDB" id="419974at2759"/>
<proteinExistence type="predicted"/>